<organism evidence="1 2">
    <name type="scientific">Melipona quadrifasciata</name>
    <dbReference type="NCBI Taxonomy" id="166423"/>
    <lineage>
        <taxon>Eukaryota</taxon>
        <taxon>Metazoa</taxon>
        <taxon>Ecdysozoa</taxon>
        <taxon>Arthropoda</taxon>
        <taxon>Hexapoda</taxon>
        <taxon>Insecta</taxon>
        <taxon>Pterygota</taxon>
        <taxon>Neoptera</taxon>
        <taxon>Endopterygota</taxon>
        <taxon>Hymenoptera</taxon>
        <taxon>Apocrita</taxon>
        <taxon>Aculeata</taxon>
        <taxon>Apoidea</taxon>
        <taxon>Anthophila</taxon>
        <taxon>Apidae</taxon>
        <taxon>Melipona</taxon>
    </lineage>
</organism>
<sequence>MNSERISRMNIIDEKVRFKTSKTTVYRRSVRGKCRVEKPRCLFESLPRCGLGGRATRSKDNIRQYRYPVYQNKVNKSVARIVTQLFAEEIGRWGRDVLRNTRRVLI</sequence>
<dbReference type="AlphaFoldDB" id="A0A0N1IT75"/>
<proteinExistence type="predicted"/>
<dbReference type="EMBL" id="KQ435851">
    <property type="protein sequence ID" value="KOX70821.1"/>
    <property type="molecule type" value="Genomic_DNA"/>
</dbReference>
<dbReference type="Proteomes" id="UP000053105">
    <property type="component" value="Unassembled WGS sequence"/>
</dbReference>
<protein>
    <submittedName>
        <fullName evidence="1">Uncharacterized protein</fullName>
    </submittedName>
</protein>
<evidence type="ECO:0000313" key="1">
    <source>
        <dbReference type="EMBL" id="KOX70821.1"/>
    </source>
</evidence>
<accession>A0A0N1IT75</accession>
<keyword evidence="2" id="KW-1185">Reference proteome</keyword>
<reference evidence="1 2" key="1">
    <citation type="submission" date="2015-07" db="EMBL/GenBank/DDBJ databases">
        <title>The genome of Melipona quadrifasciata.</title>
        <authorList>
            <person name="Pan H."/>
            <person name="Kapheim K."/>
        </authorList>
    </citation>
    <scope>NUCLEOTIDE SEQUENCE [LARGE SCALE GENOMIC DNA]</scope>
    <source>
        <strain evidence="1">0111107301</strain>
        <tissue evidence="1">Whole body</tissue>
    </source>
</reference>
<name>A0A0N1IT75_9HYME</name>
<evidence type="ECO:0000313" key="2">
    <source>
        <dbReference type="Proteomes" id="UP000053105"/>
    </source>
</evidence>
<gene>
    <name evidence="1" type="ORF">WN51_02245</name>
</gene>